<feature type="domain" description="Type I restriction modification DNA specificity" evidence="4">
    <location>
        <begin position="3"/>
        <end position="177"/>
    </location>
</feature>
<keyword evidence="2" id="KW-0680">Restriction system</keyword>
<reference evidence="6" key="1">
    <citation type="submission" date="2016-10" db="EMBL/GenBank/DDBJ databases">
        <authorList>
            <person name="Varghese N."/>
            <person name="Submissions S."/>
        </authorList>
    </citation>
    <scope>NUCLEOTIDE SEQUENCE [LARGE SCALE GENOMIC DNA]</scope>
    <source>
        <strain evidence="6">DSM 23317</strain>
    </source>
</reference>
<evidence type="ECO:0000259" key="4">
    <source>
        <dbReference type="Pfam" id="PF01420"/>
    </source>
</evidence>
<sequence length="394" mass="44741">MSWPLVKLAEVATLNPRLPKWVNESQEVSFLAMASVSEEGKILNQERRILAETKKGFTYFERNDVIVAKITPCFENGKAAFLDRLETQVGFGSTEFHVLRPNSDELDGKYLFYLIWNIQLRSVGERNMTGSAGQKRVPTSFFKDLKIPLPPLEEQKRIATILGKADDIRRKRKQAIQLADDFLRSVFLEMFGDPVTNPKGFPIGTIRDLVESANYGSSGKASVELKEFPILRMGNITYKGHWDFSSLKYIDLNEKEQQKYLVRKGDLLFNRTNSKDLVGKTAVYREDEPMAIAGYLIRVRTNELGNTEYISSYLNSKHGKQTLLNMCKSIVGMANINAQEMQNIKICIPPKALQDKFADIVDEVVQRTKKMTTGEEQLNELFSSLSQKAFSGQL</sequence>
<dbReference type="Pfam" id="PF01420">
    <property type="entry name" value="Methylase_S"/>
    <property type="match status" value="2"/>
</dbReference>
<accession>A0A1G8UW51</accession>
<evidence type="ECO:0000256" key="1">
    <source>
        <dbReference type="ARBA" id="ARBA00010923"/>
    </source>
</evidence>
<comment type="similarity">
    <text evidence="1">Belongs to the type-I restriction system S methylase family.</text>
</comment>
<dbReference type="PANTHER" id="PTHR30408">
    <property type="entry name" value="TYPE-1 RESTRICTION ENZYME ECOKI SPECIFICITY PROTEIN"/>
    <property type="match status" value="1"/>
</dbReference>
<protein>
    <submittedName>
        <fullName evidence="5">Type I restriction enzyme, S subunit</fullName>
    </submittedName>
</protein>
<evidence type="ECO:0000256" key="2">
    <source>
        <dbReference type="ARBA" id="ARBA00022747"/>
    </source>
</evidence>
<dbReference type="GO" id="GO:0003677">
    <property type="term" value="F:DNA binding"/>
    <property type="evidence" value="ECO:0007669"/>
    <property type="project" value="UniProtKB-KW"/>
</dbReference>
<dbReference type="InterPro" id="IPR052021">
    <property type="entry name" value="Type-I_RS_S_subunit"/>
</dbReference>
<feature type="domain" description="Type I restriction modification DNA specificity" evidence="4">
    <location>
        <begin position="203"/>
        <end position="374"/>
    </location>
</feature>
<dbReference type="AlphaFoldDB" id="A0A1G8UW51"/>
<proteinExistence type="inferred from homology"/>
<dbReference type="InterPro" id="IPR000055">
    <property type="entry name" value="Restrct_endonuc_typeI_TRD"/>
</dbReference>
<dbReference type="RefSeq" id="WP_090365541.1">
    <property type="nucleotide sequence ID" value="NZ_FNEM01000010.1"/>
</dbReference>
<evidence type="ECO:0000256" key="3">
    <source>
        <dbReference type="ARBA" id="ARBA00023125"/>
    </source>
</evidence>
<dbReference type="GO" id="GO:0009307">
    <property type="term" value="P:DNA restriction-modification system"/>
    <property type="evidence" value="ECO:0007669"/>
    <property type="project" value="UniProtKB-KW"/>
</dbReference>
<evidence type="ECO:0000313" key="5">
    <source>
        <dbReference type="EMBL" id="SDJ58092.1"/>
    </source>
</evidence>
<dbReference type="EMBL" id="FNEM01000010">
    <property type="protein sequence ID" value="SDJ58092.1"/>
    <property type="molecule type" value="Genomic_DNA"/>
</dbReference>
<organism evidence="5 6">
    <name type="scientific">Ferrimonas sediminum</name>
    <dbReference type="NCBI Taxonomy" id="718193"/>
    <lineage>
        <taxon>Bacteria</taxon>
        <taxon>Pseudomonadati</taxon>
        <taxon>Pseudomonadota</taxon>
        <taxon>Gammaproteobacteria</taxon>
        <taxon>Alteromonadales</taxon>
        <taxon>Ferrimonadaceae</taxon>
        <taxon>Ferrimonas</taxon>
    </lineage>
</organism>
<dbReference type="OrthoDB" id="9798929at2"/>
<evidence type="ECO:0000313" key="6">
    <source>
        <dbReference type="Proteomes" id="UP000199527"/>
    </source>
</evidence>
<dbReference type="CDD" id="cd17260">
    <property type="entry name" value="RMtype1_S_EcoEI-TRD1-CR1_like"/>
    <property type="match status" value="1"/>
</dbReference>
<dbReference type="CDD" id="cd17524">
    <property type="entry name" value="RMtype1_S_EcoUTORF5051P-TRD2-CR2_like"/>
    <property type="match status" value="1"/>
</dbReference>
<keyword evidence="3" id="KW-0238">DNA-binding</keyword>
<gene>
    <name evidence="5" type="ORF">SAMN04488540_11019</name>
</gene>
<dbReference type="SUPFAM" id="SSF116734">
    <property type="entry name" value="DNA methylase specificity domain"/>
    <property type="match status" value="2"/>
</dbReference>
<name>A0A1G8UW51_9GAMM</name>
<dbReference type="Proteomes" id="UP000199527">
    <property type="component" value="Unassembled WGS sequence"/>
</dbReference>
<keyword evidence="6" id="KW-1185">Reference proteome</keyword>
<dbReference type="Gene3D" id="3.90.220.20">
    <property type="entry name" value="DNA methylase specificity domains"/>
    <property type="match status" value="2"/>
</dbReference>
<dbReference type="PANTHER" id="PTHR30408:SF12">
    <property type="entry name" value="TYPE I RESTRICTION ENZYME MJAVIII SPECIFICITY SUBUNIT"/>
    <property type="match status" value="1"/>
</dbReference>
<dbReference type="InterPro" id="IPR044946">
    <property type="entry name" value="Restrct_endonuc_typeI_TRD_sf"/>
</dbReference>